<organism evidence="1 2">
    <name type="scientific">Candidatus Ornithospirochaeta stercoripullorum</name>
    <dbReference type="NCBI Taxonomy" id="2840899"/>
    <lineage>
        <taxon>Bacteria</taxon>
        <taxon>Pseudomonadati</taxon>
        <taxon>Spirochaetota</taxon>
        <taxon>Spirochaetia</taxon>
        <taxon>Spirochaetales</taxon>
        <taxon>Spirochaetaceae</taxon>
        <taxon>Spirochaetaceae incertae sedis</taxon>
        <taxon>Candidatus Ornithospirochaeta</taxon>
    </lineage>
</organism>
<dbReference type="AlphaFoldDB" id="A0A9D9DXX6"/>
<dbReference type="EMBL" id="JADIMT010000052">
    <property type="protein sequence ID" value="MBO8436104.1"/>
    <property type="molecule type" value="Genomic_DNA"/>
</dbReference>
<evidence type="ECO:0000313" key="2">
    <source>
        <dbReference type="Proteomes" id="UP000823615"/>
    </source>
</evidence>
<accession>A0A9D9DXX6</accession>
<gene>
    <name evidence="1" type="ORF">IAA97_03905</name>
</gene>
<sequence length="56" mass="6374">MRNKSLNIPSSHTTVCTIRYGGYRIAMPSFIHIIQERIAYSPEQVIVHPLVVHIVS</sequence>
<evidence type="ECO:0000313" key="1">
    <source>
        <dbReference type="EMBL" id="MBO8436104.1"/>
    </source>
</evidence>
<dbReference type="Proteomes" id="UP000823615">
    <property type="component" value="Unassembled WGS sequence"/>
</dbReference>
<reference evidence="1" key="2">
    <citation type="journal article" date="2021" name="PeerJ">
        <title>Extensive microbial diversity within the chicken gut microbiome revealed by metagenomics and culture.</title>
        <authorList>
            <person name="Gilroy R."/>
            <person name="Ravi A."/>
            <person name="Getino M."/>
            <person name="Pursley I."/>
            <person name="Horton D.L."/>
            <person name="Alikhan N.F."/>
            <person name="Baker D."/>
            <person name="Gharbi K."/>
            <person name="Hall N."/>
            <person name="Watson M."/>
            <person name="Adriaenssens E.M."/>
            <person name="Foster-Nyarko E."/>
            <person name="Jarju S."/>
            <person name="Secka A."/>
            <person name="Antonio M."/>
            <person name="Oren A."/>
            <person name="Chaudhuri R.R."/>
            <person name="La Ragione R."/>
            <person name="Hildebrand F."/>
            <person name="Pallen M.J."/>
        </authorList>
    </citation>
    <scope>NUCLEOTIDE SEQUENCE</scope>
    <source>
        <strain evidence="1">7293</strain>
    </source>
</reference>
<protein>
    <submittedName>
        <fullName evidence="1">Uncharacterized protein</fullName>
    </submittedName>
</protein>
<name>A0A9D9DXX6_9SPIO</name>
<reference evidence="1" key="1">
    <citation type="submission" date="2020-10" db="EMBL/GenBank/DDBJ databases">
        <authorList>
            <person name="Gilroy R."/>
        </authorList>
    </citation>
    <scope>NUCLEOTIDE SEQUENCE</scope>
    <source>
        <strain evidence="1">7293</strain>
    </source>
</reference>
<proteinExistence type="predicted"/>
<comment type="caution">
    <text evidence="1">The sequence shown here is derived from an EMBL/GenBank/DDBJ whole genome shotgun (WGS) entry which is preliminary data.</text>
</comment>